<proteinExistence type="predicted"/>
<gene>
    <name evidence="1" type="ORF">PMA4326_030115</name>
</gene>
<sequence length="136" mass="15264">MTTSSETQEHRLAIANSFLNAIASHGRQFFLHKASGRIAELSLHNERVLILDEYTQKVVDTHSDGSWPDFCHGGGLRDFVRAIRDFVLSGDQIRHQYFKTVPPGEREFNYWGYDNASLDLVREAGQQLGIVTAGSA</sequence>
<reference evidence="1 2" key="1">
    <citation type="journal article" date="2011" name="PLoS Pathog.">
        <title>Dynamic evolution of pathogenicity revealed by sequencing and comparative genomics of 19 Pseudomonas syringae isolates.</title>
        <authorList>
            <person name="Baltrus D.A."/>
            <person name="Nishimura M.T."/>
            <person name="Romanchuk A."/>
            <person name="Chang J.H."/>
            <person name="Mukhtar M.S."/>
            <person name="Cherkis K."/>
            <person name="Roach J."/>
            <person name="Grant S.R."/>
            <person name="Jones C.D."/>
            <person name="Dangl J.L."/>
        </authorList>
    </citation>
    <scope>NUCLEOTIDE SEQUENCE [LARGE SCALE GENOMIC DNA]</scope>
    <source>
        <strain evidence="1 2">ES4326</strain>
    </source>
</reference>
<name>A0A8T8CCC2_PSEYM</name>
<evidence type="ECO:0000313" key="2">
    <source>
        <dbReference type="Proteomes" id="UP000003811"/>
    </source>
</evidence>
<protein>
    <submittedName>
        <fullName evidence="1">Uncharacterized protein</fullName>
    </submittedName>
</protein>
<organism evidence="1 2">
    <name type="scientific">Pseudomonas syringae pv. maculicola str. ES4326</name>
    <dbReference type="NCBI Taxonomy" id="629265"/>
    <lineage>
        <taxon>Bacteria</taxon>
        <taxon>Pseudomonadati</taxon>
        <taxon>Pseudomonadota</taxon>
        <taxon>Gammaproteobacteria</taxon>
        <taxon>Pseudomonadales</taxon>
        <taxon>Pseudomonadaceae</taxon>
        <taxon>Pseudomonas</taxon>
    </lineage>
</organism>
<dbReference type="EMBL" id="CP047261">
    <property type="protein sequence ID" value="QHF00748.1"/>
    <property type="molecule type" value="Genomic_DNA"/>
</dbReference>
<dbReference type="RefSeq" id="WP_007250640.1">
    <property type="nucleotide sequence ID" value="NZ_CP047261.1"/>
</dbReference>
<keyword evidence="1" id="KW-0614">Plasmid</keyword>
<dbReference type="AlphaFoldDB" id="A0A8T8CCC2"/>
<geneLocation type="plasmid" evidence="1 2">
    <name>pPma4326F</name>
</geneLocation>
<accession>A0A8T8CCC2</accession>
<dbReference type="Proteomes" id="UP000003811">
    <property type="component" value="Plasmid pPma4326F"/>
</dbReference>
<evidence type="ECO:0000313" key="1">
    <source>
        <dbReference type="EMBL" id="QHF00748.1"/>
    </source>
</evidence>